<evidence type="ECO:0000256" key="15">
    <source>
        <dbReference type="ARBA" id="ARBA00023054"/>
    </source>
</evidence>
<dbReference type="SUPFAM" id="SSF90112">
    <property type="entry name" value="Neurotransmitter-gated ion-channel transmembrane pore"/>
    <property type="match status" value="3"/>
</dbReference>
<evidence type="ECO:0000256" key="20">
    <source>
        <dbReference type="ARBA" id="ARBA00023180"/>
    </source>
</evidence>
<dbReference type="SUPFAM" id="SSF52058">
    <property type="entry name" value="L domain-like"/>
    <property type="match status" value="1"/>
</dbReference>
<keyword evidence="14" id="KW-0770">Synapse</keyword>
<comment type="function">
    <text evidence="29">Forms serotonin (5-hydroxytryptamine/5-HT3)-activated cation-selective channel complexes, which when activated cause fast, depolarizing responses in neurons.</text>
</comment>
<keyword evidence="24" id="KW-0407">Ion channel</keyword>
<keyword evidence="13 32" id="KW-1133">Transmembrane helix</keyword>
<evidence type="ECO:0000256" key="14">
    <source>
        <dbReference type="ARBA" id="ARBA00023018"/>
    </source>
</evidence>
<evidence type="ECO:0000256" key="3">
    <source>
        <dbReference type="ARBA" id="ARBA00004648"/>
    </source>
</evidence>
<feature type="transmembrane region" description="Helical" evidence="32">
    <location>
        <begin position="271"/>
        <end position="292"/>
    </location>
</feature>
<feature type="transmembrane region" description="Helical" evidence="32">
    <location>
        <begin position="562"/>
        <end position="585"/>
    </location>
</feature>
<dbReference type="InterPro" id="IPR006029">
    <property type="entry name" value="Neurotrans-gated_channel_TM"/>
</dbReference>
<dbReference type="GO" id="GO:0005230">
    <property type="term" value="F:extracellular ligand-gated monoatomic ion channel activity"/>
    <property type="evidence" value="ECO:0007669"/>
    <property type="project" value="InterPro"/>
</dbReference>
<evidence type="ECO:0000256" key="30">
    <source>
        <dbReference type="ARBA" id="ARBA00071424"/>
    </source>
</evidence>
<dbReference type="PANTHER" id="PTHR18945">
    <property type="entry name" value="NEUROTRANSMITTER GATED ION CHANNEL"/>
    <property type="match status" value="1"/>
</dbReference>
<evidence type="ECO:0000256" key="28">
    <source>
        <dbReference type="ARBA" id="ARBA00036634"/>
    </source>
</evidence>
<dbReference type="GO" id="GO:0004888">
    <property type="term" value="F:transmembrane signaling receptor activity"/>
    <property type="evidence" value="ECO:0007669"/>
    <property type="project" value="InterPro"/>
</dbReference>
<comment type="catalytic activity">
    <reaction evidence="26">
        <text>K(+)(in) = K(+)(out)</text>
        <dbReference type="Rhea" id="RHEA:29463"/>
        <dbReference type="ChEBI" id="CHEBI:29103"/>
    </reaction>
</comment>
<keyword evidence="10" id="KW-0256">Endoplasmic reticulum</keyword>
<feature type="domain" description="Neurotransmitter-gated ion-channel ligand-binding" evidence="34">
    <location>
        <begin position="42"/>
        <end position="234"/>
    </location>
</feature>
<evidence type="ECO:0000256" key="17">
    <source>
        <dbReference type="ARBA" id="ARBA00023136"/>
    </source>
</evidence>
<evidence type="ECO:0000256" key="25">
    <source>
        <dbReference type="ARBA" id="ARBA00034104"/>
    </source>
</evidence>
<evidence type="ECO:0000256" key="11">
    <source>
        <dbReference type="ARBA" id="ARBA00022848"/>
    </source>
</evidence>
<keyword evidence="16" id="KW-0406">Ion transport</keyword>
<evidence type="ECO:0000256" key="21">
    <source>
        <dbReference type="ARBA" id="ARBA00023242"/>
    </source>
</evidence>
<accession>A0AAD3NF49</accession>
<evidence type="ECO:0000256" key="23">
    <source>
        <dbReference type="ARBA" id="ARBA00023286"/>
    </source>
</evidence>
<feature type="compositionally biased region" description="Basic and acidic residues" evidence="31">
    <location>
        <begin position="1411"/>
        <end position="1444"/>
    </location>
</feature>
<dbReference type="PROSITE" id="PS00236">
    <property type="entry name" value="NEUROTR_ION_CHANNEL"/>
    <property type="match status" value="3"/>
</dbReference>
<evidence type="ECO:0000256" key="1">
    <source>
        <dbReference type="ARBA" id="ARBA00004259"/>
    </source>
</evidence>
<organism evidence="36 37">
    <name type="scientific">Lates japonicus</name>
    <name type="common">Japanese lates</name>
    <dbReference type="NCBI Taxonomy" id="270547"/>
    <lineage>
        <taxon>Eukaryota</taxon>
        <taxon>Metazoa</taxon>
        <taxon>Chordata</taxon>
        <taxon>Craniata</taxon>
        <taxon>Vertebrata</taxon>
        <taxon>Euteleostomi</taxon>
        <taxon>Actinopterygii</taxon>
        <taxon>Neopterygii</taxon>
        <taxon>Teleostei</taxon>
        <taxon>Neoteleostei</taxon>
        <taxon>Acanthomorphata</taxon>
        <taxon>Carangaria</taxon>
        <taxon>Carangaria incertae sedis</taxon>
        <taxon>Centropomidae</taxon>
        <taxon>Lates</taxon>
    </lineage>
</organism>
<feature type="compositionally biased region" description="Low complexity" evidence="31">
    <location>
        <begin position="1446"/>
        <end position="1455"/>
    </location>
</feature>
<dbReference type="FunFam" id="2.70.170.10:FF:000017">
    <property type="entry name" value="5-hydroxytryptamine receptor 3A"/>
    <property type="match status" value="2"/>
</dbReference>
<evidence type="ECO:0000256" key="18">
    <source>
        <dbReference type="ARBA" id="ARBA00023157"/>
    </source>
</evidence>
<dbReference type="InterPro" id="IPR036734">
    <property type="entry name" value="Neur_chan_lig-bd_sf"/>
</dbReference>
<dbReference type="Proteomes" id="UP001279410">
    <property type="component" value="Unassembled WGS sequence"/>
</dbReference>
<evidence type="ECO:0000313" key="36">
    <source>
        <dbReference type="EMBL" id="GLD70914.1"/>
    </source>
</evidence>
<protein>
    <recommendedName>
        <fullName evidence="30">Leucine-rich repeat-containing protein 59</fullName>
    </recommendedName>
</protein>
<dbReference type="EMBL" id="BRZM01000462">
    <property type="protein sequence ID" value="GLD70914.1"/>
    <property type="molecule type" value="Genomic_DNA"/>
</dbReference>
<evidence type="ECO:0000256" key="9">
    <source>
        <dbReference type="ARBA" id="ARBA00022737"/>
    </source>
</evidence>
<evidence type="ECO:0000256" key="27">
    <source>
        <dbReference type="ARBA" id="ARBA00036239"/>
    </source>
</evidence>
<evidence type="ECO:0000256" key="19">
    <source>
        <dbReference type="ARBA" id="ARBA00023170"/>
    </source>
</evidence>
<feature type="transmembrane region" description="Helical" evidence="32">
    <location>
        <begin position="236"/>
        <end position="259"/>
    </location>
</feature>
<keyword evidence="15" id="KW-0175">Coiled coil</keyword>
<sequence length="1566" mass="179777">MMLAAFLLLLFLTDGAYSQDNCSYQDVLNYLNLTKNNELYFMTRPVKNYKHSTEVQLEVLLYAILDVVEKDQKFIPYVWILMKWHNEYISWDPNQFCGIDNVSIPTEIMWKPDLTIEEMTEMDKAPPSPYLSINNKGYVEVQNDQVLVSTCRMHIYNFPFDIQSCNLSFKSVIHTVKDIRLLPVDNSSEATEWSREVMRTQYEWLFINMKVTFNNASDLLGQDFVIYTINMKRRSVLYIVNFILPVLFFLGLDLASFLISDNGGEKLSFKVTVLLAVTVLQLILNEILPASSNRIPLVAVYCIGIFALMMLSLLETIFVMYLMEKDSASQDSETDEDRSPSEDCRQQGKADFLKCHGEVHKWTQCACIYDGAGETQTELLSVTKEHNSSKLVEEYHALEKVSGELREMEKTLTLLLDSRKEEVKPGYWTRVAKRVNLATFACATRTILFRGHSVASGYDADPVRVWLFINMNVTFKNASDLHDQDIIIYTINMKRRSVLYIANFILPVLFFLGLDLASFLISDSGGEKLSFKVTVLLAVTVLQLILNEILPASSNRIPLVAMYCIGIFALMMLSLLETIFVMYLMEKDSASQDNETDEDQSPSEDCKQQGKADFLKCHGEVQWTQNTCIYDGAGETQTELLSVTKEHNSSKQVEEYHALEKVSGELREMEKTLTLLLDSRKEEVRKRLVTMLTTVEPAENQKKKKKSSANHSAGFELHAGMIGSWFRGNPSSLESPELIDAQQKSNHSFEEMPGGTTSSFEVPELLDDQQKSNHSFEEMPGGNTSLELPELRYGQQSNGSFEEDDWPWNSENCSYHHFLNYLNLTENKNLYSMLRPVQHHKITTVLYLKMVIYAILDVREKDQAFVPYIWMYLSWHNHHIQWDPTEFCGLESVEVPTELMWKPDISIEEMTERDKATPAPFMTVNYDGMVELRNDLVVVSTCRMHVYQFPFDKQSCTLSFKSIIYSDEEIWLYAITNASKITEWSCQVMRTQYEWLFINMTVTRKTVNYFNFNQSMIIYTVNMKRRIPLIAVYCIGIFTLMLLSLLETIFVMYLMKKDNETDRDQTLNVRKCARCAFYCAAETPSEVLSVAEEHNSSQLTVREIDQTFIPYVWIFMSWQNQYISWNPSDFCGINRVSLPTEVLWKPDLTIEEMTEKDKAPPSPHLTVFSSGFILIQNDQVLVSTCRMHVYKFPFDTQTCTLTFKSVIHSVYEIRLVHDTNSSQATEWSRELGFVAAFITDSRMSKNSKVLNLKDKISGNEVDLSLCNLTEVPVRELALFPKATVVDLSCNNITSLPPEFCTLTHLVKVDLSKNQLTCLPDDLGNLVNLQHLDLYNNKLTELPVSFSQLRSLKWLDLKDNPLESGLAKAAGDCLDEKQCKQCASKVLQHMRAIQDEVDRAREKRLLREKELERKREAKQREREAREKEARKREKAEEKEKRRKEYNAQMAALAAQEQQKKKSEEKKKKNGQAAADKKVAVESARKPRRSLIGLLFKLLLLLLLGLVGVAAACRLTDLQKEAMCVPVNVAVDDGLSWAREQEGVVRQLVQNLSSAAKEFLESTQTSKN</sequence>
<evidence type="ECO:0000256" key="5">
    <source>
        <dbReference type="ARBA" id="ARBA00022475"/>
    </source>
</evidence>
<dbReference type="GO" id="GO:0005635">
    <property type="term" value="C:nuclear envelope"/>
    <property type="evidence" value="ECO:0007669"/>
    <property type="project" value="UniProtKB-SubCell"/>
</dbReference>
<keyword evidence="22" id="KW-0628">Postsynaptic cell membrane</keyword>
<gene>
    <name evidence="36" type="ORF">AKAME5_002223300</name>
</gene>
<keyword evidence="6" id="KW-0433">Leucine-rich repeat</keyword>
<evidence type="ECO:0000256" key="24">
    <source>
        <dbReference type="ARBA" id="ARBA00023303"/>
    </source>
</evidence>
<feature type="region of interest" description="Disordered" evidence="31">
    <location>
        <begin position="1411"/>
        <end position="1478"/>
    </location>
</feature>
<feature type="chain" id="PRO_5042020268" description="Leucine-rich repeat-containing protein 59" evidence="33">
    <location>
        <begin position="19"/>
        <end position="1566"/>
    </location>
</feature>
<evidence type="ECO:0000256" key="29">
    <source>
        <dbReference type="ARBA" id="ARBA00037540"/>
    </source>
</evidence>
<evidence type="ECO:0000256" key="10">
    <source>
        <dbReference type="ARBA" id="ARBA00022824"/>
    </source>
</evidence>
<dbReference type="Pfam" id="PF02931">
    <property type="entry name" value="Neur_chan_LBD"/>
    <property type="match status" value="3"/>
</dbReference>
<evidence type="ECO:0000256" key="31">
    <source>
        <dbReference type="SAM" id="MobiDB-lite"/>
    </source>
</evidence>
<dbReference type="SMART" id="SM00369">
    <property type="entry name" value="LRR_TYP"/>
    <property type="match status" value="4"/>
</dbReference>
<dbReference type="PROSITE" id="PS51450">
    <property type="entry name" value="LRR"/>
    <property type="match status" value="1"/>
</dbReference>
<keyword evidence="20" id="KW-0325">Glycoprotein</keyword>
<dbReference type="InterPro" id="IPR038050">
    <property type="entry name" value="Neuro_actylchol_rec"/>
</dbReference>
<dbReference type="FunFam" id="3.80.10.10:FF:000141">
    <property type="entry name" value="Leucine-rich repeat-containing protein 59"/>
    <property type="match status" value="1"/>
</dbReference>
<feature type="compositionally biased region" description="Basic and acidic residues" evidence="31">
    <location>
        <begin position="1456"/>
        <end position="1465"/>
    </location>
</feature>
<dbReference type="SUPFAM" id="SSF63712">
    <property type="entry name" value="Nicotinic receptor ligand binding domain-like"/>
    <property type="match status" value="3"/>
</dbReference>
<dbReference type="FunFam" id="1.20.58.390:FF:000103">
    <property type="entry name" value="Si:ch211-256e16.10"/>
    <property type="match status" value="2"/>
</dbReference>
<dbReference type="Gene3D" id="3.80.10.10">
    <property type="entry name" value="Ribonuclease Inhibitor"/>
    <property type="match status" value="1"/>
</dbReference>
<dbReference type="Pfam" id="PF02932">
    <property type="entry name" value="Neur_chan_memb"/>
    <property type="match status" value="2"/>
</dbReference>
<dbReference type="GO" id="GO:0045211">
    <property type="term" value="C:postsynaptic membrane"/>
    <property type="evidence" value="ECO:0007669"/>
    <property type="project" value="UniProtKB-SubCell"/>
</dbReference>
<dbReference type="CDD" id="cd18996">
    <property type="entry name" value="LGIC_ECD_5-HT3"/>
    <property type="match status" value="1"/>
</dbReference>
<evidence type="ECO:0000256" key="6">
    <source>
        <dbReference type="ARBA" id="ARBA00022614"/>
    </source>
</evidence>
<evidence type="ECO:0000256" key="22">
    <source>
        <dbReference type="ARBA" id="ARBA00023257"/>
    </source>
</evidence>
<comment type="caution">
    <text evidence="36">The sequence shown here is derived from an EMBL/GenBank/DDBJ whole genome shotgun (WGS) entry which is preliminary data.</text>
</comment>
<evidence type="ECO:0000256" key="32">
    <source>
        <dbReference type="SAM" id="Phobius"/>
    </source>
</evidence>
<feature type="domain" description="Neurotransmitter-gated ion-channel ligand-binding" evidence="34">
    <location>
        <begin position="1099"/>
        <end position="1224"/>
    </location>
</feature>
<feature type="transmembrane region" description="Helical" evidence="32">
    <location>
        <begin position="498"/>
        <end position="521"/>
    </location>
</feature>
<keyword evidence="18" id="KW-1015">Disulfide bond</keyword>
<keyword evidence="7 32" id="KW-0812">Transmembrane</keyword>
<evidence type="ECO:0000313" key="37">
    <source>
        <dbReference type="Proteomes" id="UP001279410"/>
    </source>
</evidence>
<dbReference type="InterPro" id="IPR003591">
    <property type="entry name" value="Leu-rich_rpt_typical-subtyp"/>
</dbReference>
<keyword evidence="12" id="KW-0735">Signal-anchor</keyword>
<evidence type="ECO:0000256" key="2">
    <source>
        <dbReference type="ARBA" id="ARBA00004464"/>
    </source>
</evidence>
<feature type="signal peptide" evidence="33">
    <location>
        <begin position="1"/>
        <end position="18"/>
    </location>
</feature>
<dbReference type="InterPro" id="IPR049944">
    <property type="entry name" value="LGIC_TM_5-HT3"/>
</dbReference>
<keyword evidence="5" id="KW-1003">Cell membrane</keyword>
<name>A0AAD3NF49_LATJO</name>
<keyword evidence="8 33" id="KW-0732">Signal</keyword>
<feature type="region of interest" description="Disordered" evidence="31">
    <location>
        <begin position="740"/>
        <end position="760"/>
    </location>
</feature>
<dbReference type="InterPro" id="IPR006201">
    <property type="entry name" value="Neur_channel"/>
</dbReference>
<keyword evidence="4" id="KW-0813">Transport</keyword>
<dbReference type="InterPro" id="IPR032675">
    <property type="entry name" value="LRR_dom_sf"/>
</dbReference>
<dbReference type="Pfam" id="PF13855">
    <property type="entry name" value="LRR_8"/>
    <property type="match status" value="1"/>
</dbReference>
<evidence type="ECO:0000259" key="34">
    <source>
        <dbReference type="Pfam" id="PF02931"/>
    </source>
</evidence>
<dbReference type="InterPro" id="IPR036719">
    <property type="entry name" value="Neuro-gated_channel_TM_sf"/>
</dbReference>
<evidence type="ECO:0000256" key="8">
    <source>
        <dbReference type="ARBA" id="ARBA00022729"/>
    </source>
</evidence>
<keyword evidence="17 32" id="KW-0472">Membrane</keyword>
<feature type="domain" description="Neurotransmitter-gated ion-channel transmembrane" evidence="35">
    <location>
        <begin position="243"/>
        <end position="331"/>
    </location>
</feature>
<evidence type="ECO:0000256" key="16">
    <source>
        <dbReference type="ARBA" id="ARBA00023065"/>
    </source>
</evidence>
<keyword evidence="37" id="KW-1185">Reference proteome</keyword>
<feature type="transmembrane region" description="Helical" evidence="32">
    <location>
        <begin position="298"/>
        <end position="322"/>
    </location>
</feature>
<feature type="transmembrane region" description="Helical" evidence="32">
    <location>
        <begin position="1030"/>
        <end position="1055"/>
    </location>
</feature>
<feature type="domain" description="Neurotransmitter-gated ion-channel transmembrane" evidence="35">
    <location>
        <begin position="505"/>
        <end position="709"/>
    </location>
</feature>
<evidence type="ECO:0000256" key="26">
    <source>
        <dbReference type="ARBA" id="ARBA00034430"/>
    </source>
</evidence>
<evidence type="ECO:0000256" key="13">
    <source>
        <dbReference type="ARBA" id="ARBA00022989"/>
    </source>
</evidence>
<proteinExistence type="predicted"/>
<dbReference type="InterPro" id="IPR001611">
    <property type="entry name" value="Leu-rich_rpt"/>
</dbReference>
<dbReference type="InterPro" id="IPR018000">
    <property type="entry name" value="Neurotransmitter_ion_chnl_CS"/>
</dbReference>
<comment type="catalytic activity">
    <reaction evidence="27">
        <text>Na(+)(in) = Na(+)(out)</text>
        <dbReference type="Rhea" id="RHEA:34963"/>
        <dbReference type="ChEBI" id="CHEBI:29101"/>
    </reaction>
</comment>
<dbReference type="GO" id="GO:0005789">
    <property type="term" value="C:endoplasmic reticulum membrane"/>
    <property type="evidence" value="ECO:0007669"/>
    <property type="project" value="UniProtKB-SubCell"/>
</dbReference>
<feature type="domain" description="Neurotransmitter-gated ion-channel ligand-binding" evidence="34">
    <location>
        <begin position="831"/>
        <end position="1027"/>
    </location>
</feature>
<dbReference type="Gene3D" id="1.20.58.390">
    <property type="entry name" value="Neurotransmitter-gated ion-channel transmembrane domain"/>
    <property type="match status" value="2"/>
</dbReference>
<dbReference type="CDD" id="cd19063">
    <property type="entry name" value="LGIC_TM_5-HT3"/>
    <property type="match status" value="2"/>
</dbReference>
<keyword evidence="11" id="KW-0492">Microsome</keyword>
<keyword evidence="21" id="KW-0539">Nucleus</keyword>
<feature type="transmembrane region" description="Helical" evidence="32">
    <location>
        <begin position="1489"/>
        <end position="1510"/>
    </location>
</feature>
<dbReference type="InterPro" id="IPR006202">
    <property type="entry name" value="Neur_chan_lig-bd"/>
</dbReference>
<keyword evidence="23" id="KW-1071">Ligand-gated ion channel</keyword>
<reference evidence="36" key="1">
    <citation type="submission" date="2022-08" db="EMBL/GenBank/DDBJ databases">
        <title>Genome sequencing of akame (Lates japonicus).</title>
        <authorList>
            <person name="Hashiguchi Y."/>
            <person name="Takahashi H."/>
        </authorList>
    </citation>
    <scope>NUCLEOTIDE SEQUENCE</scope>
    <source>
        <strain evidence="36">Kochi</strain>
    </source>
</reference>
<dbReference type="Gene3D" id="2.70.170.10">
    <property type="entry name" value="Neurotransmitter-gated ion-channel ligand-binding domain"/>
    <property type="match status" value="3"/>
</dbReference>
<comment type="subcellular location">
    <subcellularLocation>
        <location evidence="3">Endoplasmic reticulum membrane</location>
        <topology evidence="3">Single-pass type II membrane protein</topology>
    </subcellularLocation>
    <subcellularLocation>
        <location evidence="2">Microsome membrane</location>
        <topology evidence="2">Single-pass type II membrane protein</topology>
    </subcellularLocation>
    <subcellularLocation>
        <location evidence="1">Nucleus envelope</location>
    </subcellularLocation>
    <subcellularLocation>
        <location evidence="25">Postsynaptic cell membrane</location>
        <topology evidence="25">Multi-pass membrane protein</topology>
    </subcellularLocation>
</comment>
<evidence type="ECO:0000259" key="35">
    <source>
        <dbReference type="Pfam" id="PF02932"/>
    </source>
</evidence>
<evidence type="ECO:0000256" key="7">
    <source>
        <dbReference type="ARBA" id="ARBA00022692"/>
    </source>
</evidence>
<evidence type="ECO:0000256" key="4">
    <source>
        <dbReference type="ARBA" id="ARBA00022448"/>
    </source>
</evidence>
<evidence type="ECO:0000256" key="33">
    <source>
        <dbReference type="SAM" id="SignalP"/>
    </source>
</evidence>
<comment type="catalytic activity">
    <reaction evidence="28">
        <text>Ca(2+)(in) = Ca(2+)(out)</text>
        <dbReference type="Rhea" id="RHEA:29671"/>
        <dbReference type="ChEBI" id="CHEBI:29108"/>
    </reaction>
</comment>
<keyword evidence="9" id="KW-0677">Repeat</keyword>
<evidence type="ECO:0000256" key="12">
    <source>
        <dbReference type="ARBA" id="ARBA00022968"/>
    </source>
</evidence>
<keyword evidence="19 36" id="KW-0675">Receptor</keyword>